<dbReference type="EMBL" id="CM042033">
    <property type="protein sequence ID" value="KAI3773929.1"/>
    <property type="molecule type" value="Genomic_DNA"/>
</dbReference>
<name>A0ACB9FS07_9ASTR</name>
<gene>
    <name evidence="1" type="ORF">L1987_48468</name>
</gene>
<evidence type="ECO:0000313" key="2">
    <source>
        <dbReference type="Proteomes" id="UP001056120"/>
    </source>
</evidence>
<dbReference type="Proteomes" id="UP001056120">
    <property type="component" value="Linkage Group LG16"/>
</dbReference>
<sequence>MVINPTFYLVQVLMTKTKRTRSVRRGSLAGGRTDLQDKSTVAVDKTESNMGVVLALPAPSVTRAEDGSIPRGVETIGTRWKRRAVSAVRDFPPGCGPAWLRDQSLTTSKGALPREGLENDQGSDEEEPEEDTSDTPDVDDLGMNNDSCAFDFVLLWEIRSTKARGGDVRVEEEGVYVDA</sequence>
<reference evidence="2" key="1">
    <citation type="journal article" date="2022" name="Mol. Ecol. Resour.">
        <title>The genomes of chicory, endive, great burdock and yacon provide insights into Asteraceae palaeo-polyploidization history and plant inulin production.</title>
        <authorList>
            <person name="Fan W."/>
            <person name="Wang S."/>
            <person name="Wang H."/>
            <person name="Wang A."/>
            <person name="Jiang F."/>
            <person name="Liu H."/>
            <person name="Zhao H."/>
            <person name="Xu D."/>
            <person name="Zhang Y."/>
        </authorList>
    </citation>
    <scope>NUCLEOTIDE SEQUENCE [LARGE SCALE GENOMIC DNA]</scope>
    <source>
        <strain evidence="2">cv. Yunnan</strain>
    </source>
</reference>
<comment type="caution">
    <text evidence="1">The sequence shown here is derived from an EMBL/GenBank/DDBJ whole genome shotgun (WGS) entry which is preliminary data.</text>
</comment>
<keyword evidence="2" id="KW-1185">Reference proteome</keyword>
<proteinExistence type="predicted"/>
<reference evidence="1 2" key="2">
    <citation type="journal article" date="2022" name="Mol. Ecol. Resour.">
        <title>The genomes of chicory, endive, great burdock and yacon provide insights into Asteraceae paleo-polyploidization history and plant inulin production.</title>
        <authorList>
            <person name="Fan W."/>
            <person name="Wang S."/>
            <person name="Wang H."/>
            <person name="Wang A."/>
            <person name="Jiang F."/>
            <person name="Liu H."/>
            <person name="Zhao H."/>
            <person name="Xu D."/>
            <person name="Zhang Y."/>
        </authorList>
    </citation>
    <scope>NUCLEOTIDE SEQUENCE [LARGE SCALE GENOMIC DNA]</scope>
    <source>
        <strain evidence="2">cv. Yunnan</strain>
        <tissue evidence="1">Leaves</tissue>
    </source>
</reference>
<evidence type="ECO:0000313" key="1">
    <source>
        <dbReference type="EMBL" id="KAI3773929.1"/>
    </source>
</evidence>
<accession>A0ACB9FS07</accession>
<protein>
    <submittedName>
        <fullName evidence="1">Uncharacterized protein</fullName>
    </submittedName>
</protein>
<organism evidence="1 2">
    <name type="scientific">Smallanthus sonchifolius</name>
    <dbReference type="NCBI Taxonomy" id="185202"/>
    <lineage>
        <taxon>Eukaryota</taxon>
        <taxon>Viridiplantae</taxon>
        <taxon>Streptophyta</taxon>
        <taxon>Embryophyta</taxon>
        <taxon>Tracheophyta</taxon>
        <taxon>Spermatophyta</taxon>
        <taxon>Magnoliopsida</taxon>
        <taxon>eudicotyledons</taxon>
        <taxon>Gunneridae</taxon>
        <taxon>Pentapetalae</taxon>
        <taxon>asterids</taxon>
        <taxon>campanulids</taxon>
        <taxon>Asterales</taxon>
        <taxon>Asteraceae</taxon>
        <taxon>Asteroideae</taxon>
        <taxon>Heliantheae alliance</taxon>
        <taxon>Millerieae</taxon>
        <taxon>Smallanthus</taxon>
    </lineage>
</organism>